<feature type="compositionally biased region" description="Low complexity" evidence="1">
    <location>
        <begin position="38"/>
        <end position="49"/>
    </location>
</feature>
<feature type="region of interest" description="Disordered" evidence="1">
    <location>
        <begin position="1"/>
        <end position="50"/>
    </location>
</feature>
<dbReference type="OrthoDB" id="3910171at2759"/>
<dbReference type="Proteomes" id="UP000777438">
    <property type="component" value="Unassembled WGS sequence"/>
</dbReference>
<feature type="region of interest" description="Disordered" evidence="1">
    <location>
        <begin position="240"/>
        <end position="269"/>
    </location>
</feature>
<sequence length="269" mass="29347">MGNHQHVTTQSTRPTAPAGRRFTCPPCVASPISPPTSPSFSSSTTLRPPQQHPIDVLAYRLRNQSLVPRSRSPLQTPLNPASALSPTSMPDDDVVPSPILPGASMAMEVDADEDAMTIPTIHRPCSRPPRNGLGIMAPTPPSGSSSINHPSPSAAPRSPILEPKEENANQPIYEPQYGLMCTEIEADEGYCEAEDDFSWIDSVVSMTRPMASGDYKARYGLDFRTSREAASRCKNAIHSVPRMRRRDKKQRRRRLESMSASGSATLTTQ</sequence>
<comment type="caution">
    <text evidence="2">The sequence shown here is derived from an EMBL/GenBank/DDBJ whole genome shotgun (WGS) entry which is preliminary data.</text>
</comment>
<feature type="compositionally biased region" description="Polar residues" evidence="1">
    <location>
        <begin position="1"/>
        <end position="14"/>
    </location>
</feature>
<keyword evidence="3" id="KW-1185">Reference proteome</keyword>
<feature type="compositionally biased region" description="Polar residues" evidence="1">
    <location>
        <begin position="258"/>
        <end position="269"/>
    </location>
</feature>
<proteinExistence type="predicted"/>
<evidence type="ECO:0000313" key="2">
    <source>
        <dbReference type="EMBL" id="KAH6899892.1"/>
    </source>
</evidence>
<evidence type="ECO:0000256" key="1">
    <source>
        <dbReference type="SAM" id="MobiDB-lite"/>
    </source>
</evidence>
<protein>
    <submittedName>
        <fullName evidence="2">Uncharacterized protein</fullName>
    </submittedName>
</protein>
<feature type="region of interest" description="Disordered" evidence="1">
    <location>
        <begin position="67"/>
        <end position="92"/>
    </location>
</feature>
<reference evidence="2 3" key="1">
    <citation type="journal article" date="2021" name="Nat. Commun.">
        <title>Genetic determinants of endophytism in the Arabidopsis root mycobiome.</title>
        <authorList>
            <person name="Mesny F."/>
            <person name="Miyauchi S."/>
            <person name="Thiergart T."/>
            <person name="Pickel B."/>
            <person name="Atanasova L."/>
            <person name="Karlsson M."/>
            <person name="Huettel B."/>
            <person name="Barry K.W."/>
            <person name="Haridas S."/>
            <person name="Chen C."/>
            <person name="Bauer D."/>
            <person name="Andreopoulos W."/>
            <person name="Pangilinan J."/>
            <person name="LaButti K."/>
            <person name="Riley R."/>
            <person name="Lipzen A."/>
            <person name="Clum A."/>
            <person name="Drula E."/>
            <person name="Henrissat B."/>
            <person name="Kohler A."/>
            <person name="Grigoriev I.V."/>
            <person name="Martin F.M."/>
            <person name="Hacquard S."/>
        </authorList>
    </citation>
    <scope>NUCLEOTIDE SEQUENCE [LARGE SCALE GENOMIC DNA]</scope>
    <source>
        <strain evidence="2 3">MPI-CAGE-CH-0241</strain>
    </source>
</reference>
<dbReference type="EMBL" id="JAGPYM010000001">
    <property type="protein sequence ID" value="KAH6899892.1"/>
    <property type="molecule type" value="Genomic_DNA"/>
</dbReference>
<feature type="compositionally biased region" description="Low complexity" evidence="1">
    <location>
        <begin position="142"/>
        <end position="156"/>
    </location>
</feature>
<dbReference type="AlphaFoldDB" id="A0A9P8WIE1"/>
<feature type="compositionally biased region" description="Polar residues" evidence="1">
    <location>
        <begin position="67"/>
        <end position="88"/>
    </location>
</feature>
<gene>
    <name evidence="2" type="ORF">B0T10DRAFT_452424</name>
</gene>
<accession>A0A9P8WIE1</accession>
<evidence type="ECO:0000313" key="3">
    <source>
        <dbReference type="Proteomes" id="UP000777438"/>
    </source>
</evidence>
<organism evidence="2 3">
    <name type="scientific">Thelonectria olida</name>
    <dbReference type="NCBI Taxonomy" id="1576542"/>
    <lineage>
        <taxon>Eukaryota</taxon>
        <taxon>Fungi</taxon>
        <taxon>Dikarya</taxon>
        <taxon>Ascomycota</taxon>
        <taxon>Pezizomycotina</taxon>
        <taxon>Sordariomycetes</taxon>
        <taxon>Hypocreomycetidae</taxon>
        <taxon>Hypocreales</taxon>
        <taxon>Nectriaceae</taxon>
        <taxon>Thelonectria</taxon>
    </lineage>
</organism>
<feature type="region of interest" description="Disordered" evidence="1">
    <location>
        <begin position="122"/>
        <end position="161"/>
    </location>
</feature>
<feature type="compositionally biased region" description="Basic residues" evidence="1">
    <location>
        <begin position="241"/>
        <end position="254"/>
    </location>
</feature>
<name>A0A9P8WIE1_9HYPO</name>